<name>A0A3P7JWI6_LITSI</name>
<feature type="compositionally biased region" description="Low complexity" evidence="1">
    <location>
        <begin position="72"/>
        <end position="121"/>
    </location>
</feature>
<feature type="non-terminal residue" evidence="2">
    <location>
        <position position="1"/>
    </location>
</feature>
<keyword evidence="3" id="KW-1185">Reference proteome</keyword>
<evidence type="ECO:0000256" key="1">
    <source>
        <dbReference type="SAM" id="MobiDB-lite"/>
    </source>
</evidence>
<reference evidence="2 3" key="1">
    <citation type="submission" date="2018-08" db="EMBL/GenBank/DDBJ databases">
        <authorList>
            <person name="Laetsch R D."/>
            <person name="Stevens L."/>
            <person name="Kumar S."/>
            <person name="Blaxter L. M."/>
        </authorList>
    </citation>
    <scope>NUCLEOTIDE SEQUENCE [LARGE SCALE GENOMIC DNA]</scope>
</reference>
<organism evidence="2 3">
    <name type="scientific">Litomosoides sigmodontis</name>
    <name type="common">Filarial nematode worm</name>
    <dbReference type="NCBI Taxonomy" id="42156"/>
    <lineage>
        <taxon>Eukaryota</taxon>
        <taxon>Metazoa</taxon>
        <taxon>Ecdysozoa</taxon>
        <taxon>Nematoda</taxon>
        <taxon>Chromadorea</taxon>
        <taxon>Rhabditida</taxon>
        <taxon>Spirurina</taxon>
        <taxon>Spiruromorpha</taxon>
        <taxon>Filarioidea</taxon>
        <taxon>Onchocercidae</taxon>
        <taxon>Litomosoides</taxon>
    </lineage>
</organism>
<dbReference type="Proteomes" id="UP000277928">
    <property type="component" value="Unassembled WGS sequence"/>
</dbReference>
<dbReference type="OMA" id="MSLDANF"/>
<feature type="compositionally biased region" description="Polar residues" evidence="1">
    <location>
        <begin position="122"/>
        <end position="142"/>
    </location>
</feature>
<dbReference type="EMBL" id="UYRX01002314">
    <property type="protein sequence ID" value="VDM93069.1"/>
    <property type="molecule type" value="Genomic_DNA"/>
</dbReference>
<gene>
    <name evidence="2" type="ORF">NLS_LOCUS10034</name>
</gene>
<protein>
    <submittedName>
        <fullName evidence="2">Uncharacterized protein</fullName>
    </submittedName>
</protein>
<evidence type="ECO:0000313" key="2">
    <source>
        <dbReference type="EMBL" id="VDM93069.1"/>
    </source>
</evidence>
<accession>A0A3P7JWI6</accession>
<dbReference type="AlphaFoldDB" id="A0A3P7JWI6"/>
<feature type="region of interest" description="Disordered" evidence="1">
    <location>
        <begin position="25"/>
        <end position="142"/>
    </location>
</feature>
<proteinExistence type="predicted"/>
<evidence type="ECO:0000313" key="3">
    <source>
        <dbReference type="Proteomes" id="UP000277928"/>
    </source>
</evidence>
<sequence length="142" mass="14895">ICLQTSREIEVNERLIADRRIEIEQHFRDGDSDNDGGGGGGGDADDDDDGEGVIAEDCPHVQRHGSRNPVTSSISLPPSPSSSQSSLSSPLSPSSSSSSSKSSVSSGTTETAGTRPTTANTSNANIIASRQQLRQQQHCSER</sequence>